<dbReference type="Proteomes" id="UP001156905">
    <property type="component" value="Unassembled WGS sequence"/>
</dbReference>
<proteinExistence type="predicted"/>
<comment type="caution">
    <text evidence="2">The sequence shown here is derived from an EMBL/GenBank/DDBJ whole genome shotgun (WGS) entry which is preliminary data.</text>
</comment>
<evidence type="ECO:0000313" key="3">
    <source>
        <dbReference type="Proteomes" id="UP001156905"/>
    </source>
</evidence>
<keyword evidence="3" id="KW-1185">Reference proteome</keyword>
<feature type="region of interest" description="Disordered" evidence="1">
    <location>
        <begin position="1"/>
        <end position="29"/>
    </location>
</feature>
<reference evidence="3" key="1">
    <citation type="journal article" date="2019" name="Int. J. Syst. Evol. Microbiol.">
        <title>The Global Catalogue of Microorganisms (GCM) 10K type strain sequencing project: providing services to taxonomists for standard genome sequencing and annotation.</title>
        <authorList>
            <consortium name="The Broad Institute Genomics Platform"/>
            <consortium name="The Broad Institute Genome Sequencing Center for Infectious Disease"/>
            <person name="Wu L."/>
            <person name="Ma J."/>
        </authorList>
    </citation>
    <scope>NUCLEOTIDE SEQUENCE [LARGE SCALE GENOMIC DNA]</scope>
    <source>
        <strain evidence="3">NBRC 102520</strain>
    </source>
</reference>
<organism evidence="2 3">
    <name type="scientific">Bradyrhizobium iriomotense</name>
    <dbReference type="NCBI Taxonomy" id="441950"/>
    <lineage>
        <taxon>Bacteria</taxon>
        <taxon>Pseudomonadati</taxon>
        <taxon>Pseudomonadota</taxon>
        <taxon>Alphaproteobacteria</taxon>
        <taxon>Hyphomicrobiales</taxon>
        <taxon>Nitrobacteraceae</taxon>
        <taxon>Bradyrhizobium</taxon>
    </lineage>
</organism>
<dbReference type="EMBL" id="BSOW01000056">
    <property type="protein sequence ID" value="GLR91867.1"/>
    <property type="molecule type" value="Genomic_DNA"/>
</dbReference>
<feature type="compositionally biased region" description="Basic residues" evidence="1">
    <location>
        <begin position="14"/>
        <end position="29"/>
    </location>
</feature>
<evidence type="ECO:0000256" key="1">
    <source>
        <dbReference type="SAM" id="MobiDB-lite"/>
    </source>
</evidence>
<protein>
    <submittedName>
        <fullName evidence="2">Uncharacterized protein</fullName>
    </submittedName>
</protein>
<evidence type="ECO:0000313" key="2">
    <source>
        <dbReference type="EMBL" id="GLR91867.1"/>
    </source>
</evidence>
<sequence>MKSLGPPNEEGTQKKGRHDHLRKGVVTHHSARWGTCLPAVGALKENPSAPLVLA</sequence>
<name>A0ABQ6BC00_9BRAD</name>
<gene>
    <name evidence="2" type="ORF">GCM10007857_85850</name>
</gene>
<accession>A0ABQ6BC00</accession>